<accession>A0A2N9I4S3</accession>
<dbReference type="AlphaFoldDB" id="A0A2N9I4S3"/>
<gene>
    <name evidence="2" type="ORF">FSB_LOCUS46891</name>
</gene>
<evidence type="ECO:0000313" key="2">
    <source>
        <dbReference type="EMBL" id="SPD19009.1"/>
    </source>
</evidence>
<sequence length="155" mass="17960">MEVAKVEWINNERSRRMMEEQAKEELEILETQHPNRFKYLKLELESFIFLLQSQTTQLLLPENSTSTSFPTSSTATTQESTSNKKRKVSDCVCVLMEDGNEASKQKFQMGTDIMGYMKGDIRKTKKRDRVDELLDRAQACLQKIQHLKASLLFCS</sequence>
<feature type="region of interest" description="Disordered" evidence="1">
    <location>
        <begin position="62"/>
        <end position="82"/>
    </location>
</feature>
<feature type="compositionally biased region" description="Low complexity" evidence="1">
    <location>
        <begin position="62"/>
        <end position="81"/>
    </location>
</feature>
<protein>
    <submittedName>
        <fullName evidence="2">Uncharacterized protein</fullName>
    </submittedName>
</protein>
<organism evidence="2">
    <name type="scientific">Fagus sylvatica</name>
    <name type="common">Beechnut</name>
    <dbReference type="NCBI Taxonomy" id="28930"/>
    <lineage>
        <taxon>Eukaryota</taxon>
        <taxon>Viridiplantae</taxon>
        <taxon>Streptophyta</taxon>
        <taxon>Embryophyta</taxon>
        <taxon>Tracheophyta</taxon>
        <taxon>Spermatophyta</taxon>
        <taxon>Magnoliopsida</taxon>
        <taxon>eudicotyledons</taxon>
        <taxon>Gunneridae</taxon>
        <taxon>Pentapetalae</taxon>
        <taxon>rosids</taxon>
        <taxon>fabids</taxon>
        <taxon>Fagales</taxon>
        <taxon>Fagaceae</taxon>
        <taxon>Fagus</taxon>
    </lineage>
</organism>
<proteinExistence type="predicted"/>
<dbReference type="EMBL" id="OIVN01004738">
    <property type="protein sequence ID" value="SPD19009.1"/>
    <property type="molecule type" value="Genomic_DNA"/>
</dbReference>
<name>A0A2N9I4S3_FAGSY</name>
<evidence type="ECO:0000256" key="1">
    <source>
        <dbReference type="SAM" id="MobiDB-lite"/>
    </source>
</evidence>
<reference evidence="2" key="1">
    <citation type="submission" date="2018-02" db="EMBL/GenBank/DDBJ databases">
        <authorList>
            <person name="Cohen D.B."/>
            <person name="Kent A.D."/>
        </authorList>
    </citation>
    <scope>NUCLEOTIDE SEQUENCE</scope>
</reference>